<dbReference type="InterPro" id="IPR028053">
    <property type="entry name" value="Membr_insert_YidC_N"/>
</dbReference>
<evidence type="ECO:0000256" key="11">
    <source>
        <dbReference type="ARBA" id="ARBA00033245"/>
    </source>
</evidence>
<proteinExistence type="inferred from homology"/>
<dbReference type="PRINTS" id="PR00701">
    <property type="entry name" value="60KDINNERMP"/>
</dbReference>
<keyword evidence="6 13" id="KW-0812">Transmembrane</keyword>
<feature type="domain" description="Membrane insertase YidC/Oxa/ALB C-terminal" evidence="14">
    <location>
        <begin position="373"/>
        <end position="571"/>
    </location>
</feature>
<dbReference type="Proteomes" id="UP000190395">
    <property type="component" value="Unassembled WGS sequence"/>
</dbReference>
<dbReference type="RefSeq" id="WP_078931605.1">
    <property type="nucleotide sequence ID" value="NZ_FUXC01000012.1"/>
</dbReference>
<evidence type="ECO:0000256" key="7">
    <source>
        <dbReference type="ARBA" id="ARBA00022927"/>
    </source>
</evidence>
<dbReference type="PANTHER" id="PTHR12428:SF65">
    <property type="entry name" value="CYTOCHROME C OXIDASE ASSEMBLY PROTEIN COX18, MITOCHONDRIAL"/>
    <property type="match status" value="1"/>
</dbReference>
<dbReference type="CDD" id="cd19961">
    <property type="entry name" value="EcYidC-like_peri"/>
    <property type="match status" value="1"/>
</dbReference>
<dbReference type="GeneID" id="303368097"/>
<protein>
    <recommendedName>
        <fullName evidence="3 13">Membrane protein insertase YidC</fullName>
    </recommendedName>
    <alternativeName>
        <fullName evidence="12 13">Foldase YidC</fullName>
    </alternativeName>
    <alternativeName>
        <fullName evidence="11 13">Membrane integrase YidC</fullName>
    </alternativeName>
    <alternativeName>
        <fullName evidence="13">Membrane protein YidC</fullName>
    </alternativeName>
</protein>
<organism evidence="16 17">
    <name type="scientific">Treponema berlinense</name>
    <dbReference type="NCBI Taxonomy" id="225004"/>
    <lineage>
        <taxon>Bacteria</taxon>
        <taxon>Pseudomonadati</taxon>
        <taxon>Spirochaetota</taxon>
        <taxon>Spirochaetia</taxon>
        <taxon>Spirochaetales</taxon>
        <taxon>Treponemataceae</taxon>
        <taxon>Treponema</taxon>
    </lineage>
</organism>
<accession>A0A1T4Q7C4</accession>
<evidence type="ECO:0000259" key="14">
    <source>
        <dbReference type="Pfam" id="PF02096"/>
    </source>
</evidence>
<evidence type="ECO:0000256" key="2">
    <source>
        <dbReference type="ARBA" id="ARBA00010527"/>
    </source>
</evidence>
<keyword evidence="8 13" id="KW-1133">Transmembrane helix</keyword>
<dbReference type="GO" id="GO:0015031">
    <property type="term" value="P:protein transport"/>
    <property type="evidence" value="ECO:0007669"/>
    <property type="project" value="UniProtKB-KW"/>
</dbReference>
<dbReference type="GO" id="GO:0051205">
    <property type="term" value="P:protein insertion into membrane"/>
    <property type="evidence" value="ECO:0007669"/>
    <property type="project" value="TreeGrafter"/>
</dbReference>
<dbReference type="Gene3D" id="2.70.98.90">
    <property type="match status" value="1"/>
</dbReference>
<evidence type="ECO:0000256" key="3">
    <source>
        <dbReference type="ARBA" id="ARBA00015325"/>
    </source>
</evidence>
<dbReference type="GO" id="GO:0032977">
    <property type="term" value="F:membrane insertase activity"/>
    <property type="evidence" value="ECO:0007669"/>
    <property type="project" value="InterPro"/>
</dbReference>
<sequence length="576" mass="65201">MEKNTAWAIGLSSVVLIGFFFLQTYFMPKPQPVTQKNETTAVEAAAENSESIEKNIPEKIGIVNSQNSDSLAEENFTLETNKVKVTFTNRGGDIISYELKDHIDSDTNGFIQMADNITDSNRAFAISIGGAENSIVNDIFVSKKIDDNKIGFFKNYVVNNPDGSKGEFTLVKTYTFNPNDYVFKLDVTVAPGENFQGLDLNGSSYSLRTSPQMGPFYNPKVNRYENRQFISYNGKNKKRIILGTNQTKSYEKEWNWVSMAGKYFEVLLCPSDSSSMNSKVTYSSKTELKDKTDAQAIVSRKSVDANGSNDTYYVYVGPRNEKDLRIYNVPENNVWKLDGVRFDNSIQTSGFLSWLEIVLKFLLEMINKLVHNWGVSIIIVTAILKFAMFPITAKTAKSTVKMQALQPKMQALQEKYRDNPQKLNEQTMKLYKEIGYNPLSGCLPMLFQFVILFAMYNLFNNYFEFRGASFIPGWISDLSAGDHVATLKFNLPFLGNQIRILPVIYVISQLLFGKITQNGGTTAGQSAMQMKMMMYGMPILFFFLFYNAPSGLLLYWTVSNLIQLGQQLYINAKIKK</sequence>
<gene>
    <name evidence="13" type="primary">yidC</name>
    <name evidence="16" type="ORF">SAMN02745152_01867</name>
</gene>
<evidence type="ECO:0000259" key="15">
    <source>
        <dbReference type="Pfam" id="PF14849"/>
    </source>
</evidence>
<dbReference type="Pfam" id="PF14849">
    <property type="entry name" value="YidC_periplas"/>
    <property type="match status" value="1"/>
</dbReference>
<feature type="transmembrane region" description="Helical" evidence="13">
    <location>
        <begin position="369"/>
        <end position="391"/>
    </location>
</feature>
<evidence type="ECO:0000256" key="5">
    <source>
        <dbReference type="ARBA" id="ARBA00022475"/>
    </source>
</evidence>
<evidence type="ECO:0000313" key="16">
    <source>
        <dbReference type="EMBL" id="SJZ99650.1"/>
    </source>
</evidence>
<dbReference type="PRINTS" id="PR01900">
    <property type="entry name" value="YIDCPROTEIN"/>
</dbReference>
<dbReference type="AlphaFoldDB" id="A0A1T4Q7C4"/>
<feature type="transmembrane region" description="Helical" evidence="13">
    <location>
        <begin position="438"/>
        <end position="459"/>
    </location>
</feature>
<dbReference type="InterPro" id="IPR047196">
    <property type="entry name" value="YidC_ALB_C"/>
</dbReference>
<dbReference type="InterPro" id="IPR001708">
    <property type="entry name" value="YidC/ALB3/OXA1/COX18"/>
</dbReference>
<keyword evidence="5 13" id="KW-1003">Cell membrane</keyword>
<comment type="subunit">
    <text evidence="13">Interacts with the Sec translocase complex via SecD. Specifically interacts with transmembrane segments of nascent integral membrane proteins during membrane integration.</text>
</comment>
<dbReference type="NCBIfam" id="TIGR03592">
    <property type="entry name" value="yidC_oxa1_cterm"/>
    <property type="match status" value="1"/>
</dbReference>
<evidence type="ECO:0000256" key="1">
    <source>
        <dbReference type="ARBA" id="ARBA00004429"/>
    </source>
</evidence>
<comment type="subcellular location">
    <subcellularLocation>
        <location evidence="1">Cell inner membrane</location>
        <topology evidence="1">Multi-pass membrane protein</topology>
    </subcellularLocation>
    <subcellularLocation>
        <location evidence="13">Cell membrane</location>
        <topology evidence="13">Multi-pass membrane protein</topology>
    </subcellularLocation>
</comment>
<evidence type="ECO:0000256" key="13">
    <source>
        <dbReference type="HAMAP-Rule" id="MF_01810"/>
    </source>
</evidence>
<dbReference type="InterPro" id="IPR028055">
    <property type="entry name" value="YidC/Oxa/ALB_C"/>
</dbReference>
<keyword evidence="10 13" id="KW-0143">Chaperone</keyword>
<dbReference type="InterPro" id="IPR019998">
    <property type="entry name" value="Membr_insert_YidC"/>
</dbReference>
<comment type="function">
    <text evidence="13">Required for the insertion and/or proper folding and/or complex formation of integral membrane proteins into the membrane. Involved in integration of membrane proteins that insert both dependently and independently of the Sec translocase complex, as well as at least some lipoproteins. Aids folding of multispanning membrane proteins.</text>
</comment>
<reference evidence="16 17" key="1">
    <citation type="submission" date="2017-02" db="EMBL/GenBank/DDBJ databases">
        <authorList>
            <person name="Peterson S.W."/>
        </authorList>
    </citation>
    <scope>NUCLEOTIDE SEQUENCE [LARGE SCALE GENOMIC DNA]</scope>
    <source>
        <strain evidence="16 17">ATCC BAA-909</strain>
    </source>
</reference>
<dbReference type="PANTHER" id="PTHR12428">
    <property type="entry name" value="OXA1"/>
    <property type="match status" value="1"/>
</dbReference>
<evidence type="ECO:0000256" key="12">
    <source>
        <dbReference type="ARBA" id="ARBA00033342"/>
    </source>
</evidence>
<dbReference type="HAMAP" id="MF_01810">
    <property type="entry name" value="YidC_type1"/>
    <property type="match status" value="1"/>
</dbReference>
<feature type="transmembrane region" description="Helical" evidence="13">
    <location>
        <begin position="535"/>
        <end position="558"/>
    </location>
</feature>
<evidence type="ECO:0000256" key="6">
    <source>
        <dbReference type="ARBA" id="ARBA00022692"/>
    </source>
</evidence>
<keyword evidence="9 13" id="KW-0472">Membrane</keyword>
<dbReference type="CDD" id="cd20070">
    <property type="entry name" value="5TM_YidC_Alb3"/>
    <property type="match status" value="1"/>
</dbReference>
<feature type="domain" description="Membrane insertase YidC N-terminal" evidence="15">
    <location>
        <begin position="77"/>
        <end position="325"/>
    </location>
</feature>
<comment type="similarity">
    <text evidence="2 13">Belongs to the OXA1/ALB3/YidC family. Type 1 subfamily.</text>
</comment>
<dbReference type="OrthoDB" id="9780552at2"/>
<dbReference type="NCBIfam" id="TIGR03593">
    <property type="entry name" value="yidC_nterm"/>
    <property type="match status" value="1"/>
</dbReference>
<evidence type="ECO:0000256" key="4">
    <source>
        <dbReference type="ARBA" id="ARBA00022448"/>
    </source>
</evidence>
<keyword evidence="7 13" id="KW-0653">Protein transport</keyword>
<dbReference type="EMBL" id="FUXC01000012">
    <property type="protein sequence ID" value="SJZ99650.1"/>
    <property type="molecule type" value="Genomic_DNA"/>
</dbReference>
<evidence type="ECO:0000256" key="8">
    <source>
        <dbReference type="ARBA" id="ARBA00022989"/>
    </source>
</evidence>
<dbReference type="InterPro" id="IPR038221">
    <property type="entry name" value="YidC_periplasmic_sf"/>
</dbReference>
<keyword evidence="17" id="KW-1185">Reference proteome</keyword>
<feature type="transmembrane region" description="Helical" evidence="13">
    <location>
        <begin position="6"/>
        <end position="26"/>
    </location>
</feature>
<dbReference type="GO" id="GO:0005886">
    <property type="term" value="C:plasma membrane"/>
    <property type="evidence" value="ECO:0007669"/>
    <property type="project" value="UniProtKB-SubCell"/>
</dbReference>
<dbReference type="STRING" id="225004.SAMN02745152_01867"/>
<evidence type="ECO:0000256" key="9">
    <source>
        <dbReference type="ARBA" id="ARBA00023136"/>
    </source>
</evidence>
<keyword evidence="4 13" id="KW-0813">Transport</keyword>
<dbReference type="Pfam" id="PF02096">
    <property type="entry name" value="60KD_IMP"/>
    <property type="match status" value="1"/>
</dbReference>
<evidence type="ECO:0000256" key="10">
    <source>
        <dbReference type="ARBA" id="ARBA00023186"/>
    </source>
</evidence>
<name>A0A1T4Q7C4_9SPIR</name>
<evidence type="ECO:0000313" key="17">
    <source>
        <dbReference type="Proteomes" id="UP000190395"/>
    </source>
</evidence>